<organism evidence="2 3">
    <name type="scientific">Senna tora</name>
    <dbReference type="NCBI Taxonomy" id="362788"/>
    <lineage>
        <taxon>Eukaryota</taxon>
        <taxon>Viridiplantae</taxon>
        <taxon>Streptophyta</taxon>
        <taxon>Embryophyta</taxon>
        <taxon>Tracheophyta</taxon>
        <taxon>Spermatophyta</taxon>
        <taxon>Magnoliopsida</taxon>
        <taxon>eudicotyledons</taxon>
        <taxon>Gunneridae</taxon>
        <taxon>Pentapetalae</taxon>
        <taxon>rosids</taxon>
        <taxon>fabids</taxon>
        <taxon>Fabales</taxon>
        <taxon>Fabaceae</taxon>
        <taxon>Caesalpinioideae</taxon>
        <taxon>Cassia clade</taxon>
        <taxon>Senna</taxon>
    </lineage>
</organism>
<proteinExistence type="predicted"/>
<keyword evidence="3" id="KW-1185">Reference proteome</keyword>
<dbReference type="AlphaFoldDB" id="A0A834X1G6"/>
<name>A0A834X1G6_9FABA</name>
<protein>
    <submittedName>
        <fullName evidence="2">Uncharacterized protein</fullName>
    </submittedName>
</protein>
<reference evidence="2" key="1">
    <citation type="submission" date="2020-09" db="EMBL/GenBank/DDBJ databases">
        <title>Genome-Enabled Discovery of Anthraquinone Biosynthesis in Senna tora.</title>
        <authorList>
            <person name="Kang S.-H."/>
            <person name="Pandey R.P."/>
            <person name="Lee C.-M."/>
            <person name="Sim J.-S."/>
            <person name="Jeong J.-T."/>
            <person name="Choi B.-S."/>
            <person name="Jung M."/>
            <person name="Ginzburg D."/>
            <person name="Zhao K."/>
            <person name="Won S.Y."/>
            <person name="Oh T.-J."/>
            <person name="Yu Y."/>
            <person name="Kim N.-H."/>
            <person name="Lee O.R."/>
            <person name="Lee T.-H."/>
            <person name="Bashyal P."/>
            <person name="Kim T.-S."/>
            <person name="Lee W.-H."/>
            <person name="Kawkins C."/>
            <person name="Kim C.-K."/>
            <person name="Kim J.S."/>
            <person name="Ahn B.O."/>
            <person name="Rhee S.Y."/>
            <person name="Sohng J.K."/>
        </authorList>
    </citation>
    <scope>NUCLEOTIDE SEQUENCE</scope>
    <source>
        <tissue evidence="2">Leaf</tissue>
    </source>
</reference>
<evidence type="ECO:0000256" key="1">
    <source>
        <dbReference type="SAM" id="MobiDB-lite"/>
    </source>
</evidence>
<feature type="compositionally biased region" description="Basic and acidic residues" evidence="1">
    <location>
        <begin position="13"/>
        <end position="24"/>
    </location>
</feature>
<dbReference type="Proteomes" id="UP000634136">
    <property type="component" value="Unassembled WGS sequence"/>
</dbReference>
<feature type="compositionally biased region" description="Polar residues" evidence="1">
    <location>
        <begin position="1"/>
        <end position="12"/>
    </location>
</feature>
<accession>A0A834X1G6</accession>
<sequence length="24" mass="2780">MANMDLTTQNYNHHLEKSGKAFQT</sequence>
<gene>
    <name evidence="2" type="ORF">G2W53_011537</name>
</gene>
<comment type="caution">
    <text evidence="2">The sequence shown here is derived from an EMBL/GenBank/DDBJ whole genome shotgun (WGS) entry which is preliminary data.</text>
</comment>
<evidence type="ECO:0000313" key="2">
    <source>
        <dbReference type="EMBL" id="KAF7836678.1"/>
    </source>
</evidence>
<evidence type="ECO:0000313" key="3">
    <source>
        <dbReference type="Proteomes" id="UP000634136"/>
    </source>
</evidence>
<dbReference type="EMBL" id="JAAIUW010000004">
    <property type="protein sequence ID" value="KAF7836678.1"/>
    <property type="molecule type" value="Genomic_DNA"/>
</dbReference>
<feature type="region of interest" description="Disordered" evidence="1">
    <location>
        <begin position="1"/>
        <end position="24"/>
    </location>
</feature>